<sequence>FTPFSIIMAGFALFNAFIMLFGIYMTIRLTNQNKILRTHLQKRHLLTLSKTKKDFYKLANAAFIATRAVALPFLLIILITAMSFKEENDESKWEEVYVPVSERVTSNLLGIFQPSEGNGLTDIKAVNEIERSHNFNFNIISLYLAWNDASIEDFPHELMNSIYEKNSIPMITWEPWASTLSGNDSIQELQNEQKVFKYIANGRFDNYIREFAQILKSQDRPVFLRFGHEFDNPQYPWSAAGNNTPEEFKTAWKHVHKIFKEEEAHQVIFVWNPWKPETMETYYPGDNYVDWVGLTLLDYSALEKVKEYSFNELYEPFKNKLYWFTRKPVMLAEFGSLQKGEQQQKWLSSALGAINNQHEEVAAMVFFNSALDANIPSNTSSDQQQLDWSIASWDFLPQKFKEGQQPNTVTLSKNSKGAAYPITRFDIRGVRYKKGTSWKNNYYALTKEVLEKDFREMKKAGINTIHVRGGNIYDHNLLLYTAEAGLQLIYQFNIPQNMDFIDNREKLNALEEEVLEKVEDLKDRKNVIGYSFALDLQEHFIKPQLFRQRTAYLKWLQSLTQKIKTIDPETSITIDLELDSETFDLAKTISSHLPIDSYGLVVKDTT</sequence>
<feature type="active site" description="Nucleophile" evidence="4">
    <location>
        <position position="333"/>
    </location>
</feature>
<dbReference type="Gene3D" id="3.20.20.80">
    <property type="entry name" value="Glycosidases"/>
    <property type="match status" value="2"/>
</dbReference>
<keyword evidence="3 4" id="KW-0326">Glycosidase</keyword>
<dbReference type="GO" id="GO:0016985">
    <property type="term" value="F:mannan endo-1,4-beta-mannosidase activity"/>
    <property type="evidence" value="ECO:0007669"/>
    <property type="project" value="InterPro"/>
</dbReference>
<evidence type="ECO:0000256" key="5">
    <source>
        <dbReference type="SAM" id="Phobius"/>
    </source>
</evidence>
<evidence type="ECO:0000256" key="2">
    <source>
        <dbReference type="ARBA" id="ARBA00022801"/>
    </source>
</evidence>
<name>A0A7C2M4E5_9FLAO</name>
<evidence type="ECO:0000313" key="7">
    <source>
        <dbReference type="EMBL" id="HER40264.1"/>
    </source>
</evidence>
<dbReference type="InterPro" id="IPR022790">
    <property type="entry name" value="GH26_dom"/>
</dbReference>
<dbReference type="PANTHER" id="PTHR40079">
    <property type="entry name" value="MANNAN ENDO-1,4-BETA-MANNOSIDASE E-RELATED"/>
    <property type="match status" value="1"/>
</dbReference>
<dbReference type="SUPFAM" id="SSF51445">
    <property type="entry name" value="(Trans)glycosidases"/>
    <property type="match status" value="2"/>
</dbReference>
<organism evidence="7">
    <name type="scientific">Salinimicrobium catena</name>
    <dbReference type="NCBI Taxonomy" id="390640"/>
    <lineage>
        <taxon>Bacteria</taxon>
        <taxon>Pseudomonadati</taxon>
        <taxon>Bacteroidota</taxon>
        <taxon>Flavobacteriia</taxon>
        <taxon>Flavobacteriales</taxon>
        <taxon>Flavobacteriaceae</taxon>
        <taxon>Salinimicrobium</taxon>
    </lineage>
</organism>
<feature type="transmembrane region" description="Helical" evidence="5">
    <location>
        <begin position="58"/>
        <end position="82"/>
    </location>
</feature>
<keyword evidence="5" id="KW-0472">Membrane</keyword>
<dbReference type="InterPro" id="IPR000805">
    <property type="entry name" value="Glyco_hydro_26"/>
</dbReference>
<dbReference type="PANTHER" id="PTHR40079:SF4">
    <property type="entry name" value="GH26 DOMAIN-CONTAINING PROTEIN-RELATED"/>
    <property type="match status" value="1"/>
</dbReference>
<feature type="non-terminal residue" evidence="7">
    <location>
        <position position="606"/>
    </location>
</feature>
<protein>
    <recommendedName>
        <fullName evidence="6">GH26 domain-containing protein</fullName>
    </recommendedName>
</protein>
<proteinExistence type="inferred from homology"/>
<evidence type="ECO:0000259" key="6">
    <source>
        <dbReference type="PROSITE" id="PS51764"/>
    </source>
</evidence>
<keyword evidence="5" id="KW-1133">Transmembrane helix</keyword>
<feature type="non-terminal residue" evidence="7">
    <location>
        <position position="1"/>
    </location>
</feature>
<dbReference type="GO" id="GO:0006080">
    <property type="term" value="P:substituted mannan metabolic process"/>
    <property type="evidence" value="ECO:0007669"/>
    <property type="project" value="InterPro"/>
</dbReference>
<feature type="transmembrane region" description="Helical" evidence="5">
    <location>
        <begin position="6"/>
        <end position="27"/>
    </location>
</feature>
<comment type="caution">
    <text evidence="7">The sequence shown here is derived from an EMBL/GenBank/DDBJ whole genome shotgun (WGS) entry which is preliminary data.</text>
</comment>
<dbReference type="PROSITE" id="PS51764">
    <property type="entry name" value="GH26"/>
    <property type="match status" value="1"/>
</dbReference>
<feature type="domain" description="GH26" evidence="6">
    <location>
        <begin position="91"/>
        <end position="399"/>
    </location>
</feature>
<evidence type="ECO:0000256" key="3">
    <source>
        <dbReference type="ARBA" id="ARBA00023295"/>
    </source>
</evidence>
<keyword evidence="5" id="KW-0812">Transmembrane</keyword>
<keyword evidence="2 4" id="KW-0378">Hydrolase</keyword>
<gene>
    <name evidence="7" type="ORF">ENO10_03500</name>
</gene>
<dbReference type="InterPro" id="IPR017853">
    <property type="entry name" value="GH"/>
</dbReference>
<evidence type="ECO:0000256" key="1">
    <source>
        <dbReference type="ARBA" id="ARBA00007754"/>
    </source>
</evidence>
<comment type="similarity">
    <text evidence="1 4">Belongs to the glycosyl hydrolase 26 family.</text>
</comment>
<reference evidence="7" key="1">
    <citation type="journal article" date="2020" name="mSystems">
        <title>Genome- and Community-Level Interaction Insights into Carbon Utilization and Element Cycling Functions of Hydrothermarchaeota in Hydrothermal Sediment.</title>
        <authorList>
            <person name="Zhou Z."/>
            <person name="Liu Y."/>
            <person name="Xu W."/>
            <person name="Pan J."/>
            <person name="Luo Z.H."/>
            <person name="Li M."/>
        </authorList>
    </citation>
    <scope>NUCLEOTIDE SEQUENCE [LARGE SCALE GENOMIC DNA]</scope>
    <source>
        <strain evidence="7">SpSt-1235</strain>
    </source>
</reference>
<evidence type="ECO:0000256" key="4">
    <source>
        <dbReference type="PROSITE-ProRule" id="PRU01100"/>
    </source>
</evidence>
<dbReference type="AlphaFoldDB" id="A0A7C2M4E5"/>
<dbReference type="Pfam" id="PF02156">
    <property type="entry name" value="Glyco_hydro_26"/>
    <property type="match status" value="1"/>
</dbReference>
<feature type="active site" description="Proton donor" evidence="4">
    <location>
        <position position="229"/>
    </location>
</feature>
<accession>A0A7C2M4E5</accession>
<dbReference type="Proteomes" id="UP000885753">
    <property type="component" value="Unassembled WGS sequence"/>
</dbReference>
<dbReference type="EMBL" id="DSEE01000257">
    <property type="protein sequence ID" value="HER40264.1"/>
    <property type="molecule type" value="Genomic_DNA"/>
</dbReference>